<feature type="region of interest" description="Disordered" evidence="1">
    <location>
        <begin position="19"/>
        <end position="51"/>
    </location>
</feature>
<reference evidence="2" key="2">
    <citation type="journal article" date="2015" name="Fish Shellfish Immunol.">
        <title>Early steps in the European eel (Anguilla anguilla)-Vibrio vulnificus interaction in the gills: Role of the RtxA13 toxin.</title>
        <authorList>
            <person name="Callol A."/>
            <person name="Pajuelo D."/>
            <person name="Ebbesson L."/>
            <person name="Teles M."/>
            <person name="MacKenzie S."/>
            <person name="Amaro C."/>
        </authorList>
    </citation>
    <scope>NUCLEOTIDE SEQUENCE</scope>
</reference>
<reference evidence="2" key="1">
    <citation type="submission" date="2014-11" db="EMBL/GenBank/DDBJ databases">
        <authorList>
            <person name="Amaro Gonzalez C."/>
        </authorList>
    </citation>
    <scope>NUCLEOTIDE SEQUENCE</scope>
</reference>
<dbReference type="EMBL" id="GBXM01007821">
    <property type="protein sequence ID" value="JAI00757.1"/>
    <property type="molecule type" value="Transcribed_RNA"/>
</dbReference>
<dbReference type="AlphaFoldDB" id="A0A0E9XEA1"/>
<name>A0A0E9XEA1_ANGAN</name>
<protein>
    <submittedName>
        <fullName evidence="2">Uncharacterized protein</fullName>
    </submittedName>
</protein>
<accession>A0A0E9XEA1</accession>
<evidence type="ECO:0000256" key="1">
    <source>
        <dbReference type="SAM" id="MobiDB-lite"/>
    </source>
</evidence>
<organism evidence="2">
    <name type="scientific">Anguilla anguilla</name>
    <name type="common">European freshwater eel</name>
    <name type="synonym">Muraena anguilla</name>
    <dbReference type="NCBI Taxonomy" id="7936"/>
    <lineage>
        <taxon>Eukaryota</taxon>
        <taxon>Metazoa</taxon>
        <taxon>Chordata</taxon>
        <taxon>Craniata</taxon>
        <taxon>Vertebrata</taxon>
        <taxon>Euteleostomi</taxon>
        <taxon>Actinopterygii</taxon>
        <taxon>Neopterygii</taxon>
        <taxon>Teleostei</taxon>
        <taxon>Anguilliformes</taxon>
        <taxon>Anguillidae</taxon>
        <taxon>Anguilla</taxon>
    </lineage>
</organism>
<sequence>MLKALSTCRLEAARRLGSLRSTQKCGEEEGRNAQAEQDTSPWRHDFPRPTQHPWVNVALNRLPNGTETQWFRMALALGPNSGE</sequence>
<proteinExistence type="predicted"/>
<evidence type="ECO:0000313" key="2">
    <source>
        <dbReference type="EMBL" id="JAI00757.1"/>
    </source>
</evidence>